<dbReference type="InterPro" id="IPR008928">
    <property type="entry name" value="6-hairpin_glycosidase_sf"/>
</dbReference>
<feature type="compositionally biased region" description="Basic and acidic residues" evidence="1">
    <location>
        <begin position="938"/>
        <end position="952"/>
    </location>
</feature>
<gene>
    <name evidence="5" type="ORF">GA0070617_3762</name>
</gene>
<evidence type="ECO:0000259" key="2">
    <source>
        <dbReference type="Pfam" id="PF14498"/>
    </source>
</evidence>
<evidence type="ECO:0000313" key="6">
    <source>
        <dbReference type="Proteomes" id="UP000198937"/>
    </source>
</evidence>
<dbReference type="STRING" id="683228.GA0070617_3762"/>
<dbReference type="GO" id="GO:0005975">
    <property type="term" value="P:carbohydrate metabolic process"/>
    <property type="evidence" value="ECO:0007669"/>
    <property type="project" value="InterPro"/>
</dbReference>
<dbReference type="Gene3D" id="1.50.10.10">
    <property type="match status" value="1"/>
</dbReference>
<keyword evidence="6" id="KW-1185">Reference proteome</keyword>
<feature type="domain" description="Glycosyl hydrolase family 95 N-terminal" evidence="2">
    <location>
        <begin position="32"/>
        <end position="272"/>
    </location>
</feature>
<dbReference type="Proteomes" id="UP000198937">
    <property type="component" value="Unassembled WGS sequence"/>
</dbReference>
<dbReference type="InterPro" id="IPR027414">
    <property type="entry name" value="GH95_N_dom"/>
</dbReference>
<dbReference type="EMBL" id="FMIA01000002">
    <property type="protein sequence ID" value="SCL58234.1"/>
    <property type="molecule type" value="Genomic_DNA"/>
</dbReference>
<dbReference type="PANTHER" id="PTHR31084:SF19">
    <property type="entry name" value="GLYCOSYL HYDROLASE FAMILY 95 N-TERMINAL DOMAIN-CONTAINING PROTEIN"/>
    <property type="match status" value="1"/>
</dbReference>
<evidence type="ECO:0000259" key="4">
    <source>
        <dbReference type="Pfam" id="PF22124"/>
    </source>
</evidence>
<name>A0A1C6UVX2_9ACTN</name>
<feature type="domain" description="Glycosyl hydrolase family 95 catalytic" evidence="4">
    <location>
        <begin position="299"/>
        <end position="694"/>
    </location>
</feature>
<organism evidence="5 6">
    <name type="scientific">Micromonospora yangpuensis</name>
    <dbReference type="NCBI Taxonomy" id="683228"/>
    <lineage>
        <taxon>Bacteria</taxon>
        <taxon>Bacillati</taxon>
        <taxon>Actinomycetota</taxon>
        <taxon>Actinomycetes</taxon>
        <taxon>Micromonosporales</taxon>
        <taxon>Micromonosporaceae</taxon>
        <taxon>Micromonospora</taxon>
    </lineage>
</organism>
<feature type="region of interest" description="Disordered" evidence="1">
    <location>
        <begin position="913"/>
        <end position="952"/>
    </location>
</feature>
<dbReference type="InterPro" id="IPR012341">
    <property type="entry name" value="6hp_glycosidase-like_sf"/>
</dbReference>
<accession>A0A1C6UVX2</accession>
<dbReference type="InterPro" id="IPR049053">
    <property type="entry name" value="AFCA-like_C"/>
</dbReference>
<dbReference type="GO" id="GO:0004560">
    <property type="term" value="F:alpha-L-fucosidase activity"/>
    <property type="evidence" value="ECO:0007669"/>
    <property type="project" value="TreeGrafter"/>
</dbReference>
<dbReference type="AlphaFoldDB" id="A0A1C6UVX2"/>
<evidence type="ECO:0000313" key="5">
    <source>
        <dbReference type="EMBL" id="SCL58234.1"/>
    </source>
</evidence>
<reference evidence="5 6" key="1">
    <citation type="submission" date="2016-06" db="EMBL/GenBank/DDBJ databases">
        <authorList>
            <person name="Kjaerup R.B."/>
            <person name="Dalgaard T.S."/>
            <person name="Juul-Madsen H.R."/>
        </authorList>
    </citation>
    <scope>NUCLEOTIDE SEQUENCE [LARGE SCALE GENOMIC DNA]</scope>
    <source>
        <strain evidence="5 6">DSM 45577</strain>
    </source>
</reference>
<sequence length="952" mass="103810">MTVAALGLPGPLAGPATAAAQQPAPPPNGTTLWYDRPATDWESQSLPIGNGALGASVFGGVETEQLQFNEKSLWTGGPGSPGYNFGDWTTARPGALDEVQQRIATDKRVDPSWVAGKLGQPKSGFGAYQTFGDVRLSFLRPPANYTDYRRQLDISDATAGVSYTADGVRYTREYFTSAPDNVLVARLTADRPGRIGFTASITTASNRSRNLTAANGRITLSGRLNDNGMRFESQLQVINTGGTRVDNSDGTVTVEGADSVTLLLAAGTDYADDYPTYRGDDPHAAVTRRVDTAAAKPHQALRAAHVRDYQRLFQRLRLDVGQRMPAIPTDELLTSYRRGQTDPAASRALEVLFFQYGRYLLVSSSRTGSLPANLQGVWNNSTSPPWSADYHVNINFQMNYWPAETTNLSETALPLFDYVDGMVEPGRVTAKKIHDNRGWVVHNETNPFGFTGVHNYPSAFWMPEAGAWLAQHYYEHYRFTRDDRFLRERAYPLMKELTQFWLDELVVDPRDGKLVVTPSYSPEHGDFSAGAAMSQQVVWDLLTNVSEAAGEVGDGDAEFRAQVAATLATLDPGTRIGSWGQLQEWKEDWDSRDDTHRHVSHLFGLFPGRQISPLTTPGYAEAAKVSLTARGDGGTGWSKAWKINFWARLLDGNHSHKMLSELLKTSTLDNLWDNHPPFQIDGNFGATAGVAEMLLQSQTGVIDVLPALPDVWADGSVSGLRARGDVTVGTEWSGRTATRITLDPGRTGPLRVRSALFGGRFQVTDATTGRRVDVARDGQEIRFTGVAGHRYVAESLAQVAMRMPATAAPGKPFPLEVTVSAKATTLPAGTLTPHLPGGWTYEPTATDVRPIRPGRSRTYTFQVTPVLGAEKLQAVRVALTGDDWRVESFGRLTVETAAPCAVPAPAAPVLAWDPRSGSTVEDSSPHDRDATIVGTPHVRQERADLGRAHPRR</sequence>
<dbReference type="InterPro" id="IPR054363">
    <property type="entry name" value="GH95_cat"/>
</dbReference>
<protein>
    <submittedName>
        <fullName evidence="5">Alpha-L-fucosidase 2</fullName>
    </submittedName>
</protein>
<feature type="domain" description="Alpha fucosidase A-like C-terminal" evidence="3">
    <location>
        <begin position="696"/>
        <end position="792"/>
    </location>
</feature>
<dbReference type="Pfam" id="PF22124">
    <property type="entry name" value="Glyco_hydro_95_cat"/>
    <property type="match status" value="1"/>
</dbReference>
<dbReference type="Pfam" id="PF14498">
    <property type="entry name" value="Glyco_hyd_65N_2"/>
    <property type="match status" value="1"/>
</dbReference>
<dbReference type="SUPFAM" id="SSF48208">
    <property type="entry name" value="Six-hairpin glycosidases"/>
    <property type="match status" value="1"/>
</dbReference>
<dbReference type="PANTHER" id="PTHR31084">
    <property type="entry name" value="ALPHA-L-FUCOSIDASE 2"/>
    <property type="match status" value="1"/>
</dbReference>
<evidence type="ECO:0000256" key="1">
    <source>
        <dbReference type="SAM" id="MobiDB-lite"/>
    </source>
</evidence>
<evidence type="ECO:0000259" key="3">
    <source>
        <dbReference type="Pfam" id="PF21307"/>
    </source>
</evidence>
<proteinExistence type="predicted"/>
<dbReference type="Pfam" id="PF21307">
    <property type="entry name" value="Glyco_hydro_95_C"/>
    <property type="match status" value="1"/>
</dbReference>